<dbReference type="Gene3D" id="3.40.50.300">
    <property type="entry name" value="P-loop containing nucleotide triphosphate hydrolases"/>
    <property type="match status" value="1"/>
</dbReference>
<dbReference type="PANTHER" id="PTHR42788:SF2">
    <property type="entry name" value="ABC TRANSPORTER ATP-BINDING PROTEIN"/>
    <property type="match status" value="1"/>
</dbReference>
<feature type="compositionally biased region" description="Basic and acidic residues" evidence="4">
    <location>
        <begin position="1"/>
        <end position="11"/>
    </location>
</feature>
<dbReference type="RefSeq" id="WP_232242198.1">
    <property type="nucleotide sequence ID" value="NZ_JBHEZZ010000013.1"/>
</dbReference>
<evidence type="ECO:0000313" key="7">
    <source>
        <dbReference type="Proteomes" id="UP001592528"/>
    </source>
</evidence>
<dbReference type="InterPro" id="IPR027417">
    <property type="entry name" value="P-loop_NTPase"/>
</dbReference>
<dbReference type="GO" id="GO:0005524">
    <property type="term" value="F:ATP binding"/>
    <property type="evidence" value="ECO:0007669"/>
    <property type="project" value="UniProtKB-KW"/>
</dbReference>
<dbReference type="InterPro" id="IPR003439">
    <property type="entry name" value="ABC_transporter-like_ATP-bd"/>
</dbReference>
<dbReference type="CDD" id="cd03293">
    <property type="entry name" value="ABC_NrtD_SsuB_transporters"/>
    <property type="match status" value="1"/>
</dbReference>
<proteinExistence type="predicted"/>
<keyword evidence="2" id="KW-0547">Nucleotide-binding</keyword>
<dbReference type="InterPro" id="IPR050166">
    <property type="entry name" value="ABC_transporter_ATP-bind"/>
</dbReference>
<dbReference type="EMBL" id="JBHEZZ010000013">
    <property type="protein sequence ID" value="MFC1404146.1"/>
    <property type="molecule type" value="Genomic_DNA"/>
</dbReference>
<keyword evidence="3 6" id="KW-0067">ATP-binding</keyword>
<evidence type="ECO:0000259" key="5">
    <source>
        <dbReference type="PROSITE" id="PS50893"/>
    </source>
</evidence>
<reference evidence="6 7" key="1">
    <citation type="submission" date="2024-09" db="EMBL/GenBank/DDBJ databases">
        <authorList>
            <person name="Lee S.D."/>
        </authorList>
    </citation>
    <scope>NUCLEOTIDE SEQUENCE [LARGE SCALE GENOMIC DNA]</scope>
    <source>
        <strain evidence="6 7">N1-5</strain>
    </source>
</reference>
<comment type="caution">
    <text evidence="6">The sequence shown here is derived from an EMBL/GenBank/DDBJ whole genome shotgun (WGS) entry which is preliminary data.</text>
</comment>
<dbReference type="SMART" id="SM00382">
    <property type="entry name" value="AAA"/>
    <property type="match status" value="1"/>
</dbReference>
<feature type="domain" description="ABC transporter" evidence="5">
    <location>
        <begin position="22"/>
        <end position="249"/>
    </location>
</feature>
<evidence type="ECO:0000313" key="6">
    <source>
        <dbReference type="EMBL" id="MFC1404146.1"/>
    </source>
</evidence>
<name>A0ABV6URP7_9ACTN</name>
<dbReference type="InterPro" id="IPR003593">
    <property type="entry name" value="AAA+_ATPase"/>
</dbReference>
<dbReference type="PANTHER" id="PTHR42788">
    <property type="entry name" value="TAURINE IMPORT ATP-BINDING PROTEIN-RELATED"/>
    <property type="match status" value="1"/>
</dbReference>
<dbReference type="Proteomes" id="UP001592528">
    <property type="component" value="Unassembled WGS sequence"/>
</dbReference>
<keyword evidence="1" id="KW-0813">Transport</keyword>
<dbReference type="Pfam" id="PF00005">
    <property type="entry name" value="ABC_tran"/>
    <property type="match status" value="1"/>
</dbReference>
<evidence type="ECO:0000256" key="3">
    <source>
        <dbReference type="ARBA" id="ARBA00022840"/>
    </source>
</evidence>
<sequence length="290" mass="31803">MSPTRAGEHPGTDAPGPDLPRLDVRGVSKSFGPLDVLRGLDLSVRPGEFAAVIGPSGSGKSTLFNLVSGLDAPDAGTVLVDGAPADLRSRQVAYMPQKDLLFPWRTVLDNTALGLEAQGTRRREARKRAVGLFEAFGLDGFQGSYPFQLSGGMRQRAALLRTVVLERPVLLLDEPFGALDSLTRTEMQLWLAEMWQRYGWTVVLVTHDIREAVMLADTVHVLSPRPARVVQTIEVPLARPRGLDALADPAFAETERRILDVLQDRDVLPDRHVPQDRDVPQDRPAEAGIR</sequence>
<evidence type="ECO:0000256" key="4">
    <source>
        <dbReference type="SAM" id="MobiDB-lite"/>
    </source>
</evidence>
<dbReference type="InterPro" id="IPR017871">
    <property type="entry name" value="ABC_transporter-like_CS"/>
</dbReference>
<evidence type="ECO:0000256" key="2">
    <source>
        <dbReference type="ARBA" id="ARBA00022741"/>
    </source>
</evidence>
<dbReference type="PROSITE" id="PS50893">
    <property type="entry name" value="ABC_TRANSPORTER_2"/>
    <property type="match status" value="1"/>
</dbReference>
<feature type="region of interest" description="Disordered" evidence="4">
    <location>
        <begin position="270"/>
        <end position="290"/>
    </location>
</feature>
<feature type="region of interest" description="Disordered" evidence="4">
    <location>
        <begin position="1"/>
        <end position="25"/>
    </location>
</feature>
<dbReference type="SUPFAM" id="SSF52540">
    <property type="entry name" value="P-loop containing nucleoside triphosphate hydrolases"/>
    <property type="match status" value="1"/>
</dbReference>
<evidence type="ECO:0000256" key="1">
    <source>
        <dbReference type="ARBA" id="ARBA00022448"/>
    </source>
</evidence>
<organism evidence="6 7">
    <name type="scientific">Streptacidiphilus cavernicola</name>
    <dbReference type="NCBI Taxonomy" id="3342716"/>
    <lineage>
        <taxon>Bacteria</taxon>
        <taxon>Bacillati</taxon>
        <taxon>Actinomycetota</taxon>
        <taxon>Actinomycetes</taxon>
        <taxon>Kitasatosporales</taxon>
        <taxon>Streptomycetaceae</taxon>
        <taxon>Streptacidiphilus</taxon>
    </lineage>
</organism>
<protein>
    <submittedName>
        <fullName evidence="6">ABC transporter ATP-binding protein</fullName>
    </submittedName>
</protein>
<dbReference type="PROSITE" id="PS00211">
    <property type="entry name" value="ABC_TRANSPORTER_1"/>
    <property type="match status" value="1"/>
</dbReference>
<gene>
    <name evidence="6" type="ORF">ACEZDJ_22910</name>
</gene>
<keyword evidence="7" id="KW-1185">Reference proteome</keyword>
<accession>A0ABV6URP7</accession>